<evidence type="ECO:0000256" key="1">
    <source>
        <dbReference type="ARBA" id="ARBA00006815"/>
    </source>
</evidence>
<sequence length="127" mass="13762">MQMQNLVLVECIEMLKRAAKEHDAPIWSRVAELLARPRSRRAEVNVSKIARYASSSKSSSSNSNTSSMIIVPGKVLGSGSIEHPVTVAAFSFSNTAVKKILNAKGKVLSIDELVRMNPKGTGVRIIV</sequence>
<dbReference type="InterPro" id="IPR036227">
    <property type="entry name" value="Ribosomal_uL15/eL18_sf"/>
</dbReference>
<evidence type="ECO:0000259" key="5">
    <source>
        <dbReference type="Pfam" id="PF17135"/>
    </source>
</evidence>
<dbReference type="EMBL" id="LT981265">
    <property type="protein sequence ID" value="SPC33558.1"/>
    <property type="molecule type" value="Genomic_DNA"/>
</dbReference>
<gene>
    <name evidence="4 6" type="primary">rpl18e</name>
    <name evidence="6" type="ORF">NCAV_0364</name>
</gene>
<dbReference type="Gene3D" id="3.100.10.10">
    <property type="match status" value="1"/>
</dbReference>
<dbReference type="RefSeq" id="WP_197706681.1">
    <property type="nucleotide sequence ID" value="NZ_LT981265.1"/>
</dbReference>
<dbReference type="PROSITE" id="PS01106">
    <property type="entry name" value="RIBOSOMAL_L18E"/>
    <property type="match status" value="1"/>
</dbReference>
<evidence type="ECO:0000256" key="2">
    <source>
        <dbReference type="ARBA" id="ARBA00022980"/>
    </source>
</evidence>
<dbReference type="GO" id="GO:0006412">
    <property type="term" value="P:translation"/>
    <property type="evidence" value="ECO:0007669"/>
    <property type="project" value="UniProtKB-UniRule"/>
</dbReference>
<dbReference type="InterPro" id="IPR022947">
    <property type="entry name" value="Ribosomal_eL18_arc"/>
</dbReference>
<dbReference type="PANTHER" id="PTHR10934:SF2">
    <property type="entry name" value="LARGE RIBOSOMAL SUBUNIT PROTEIN EL18"/>
    <property type="match status" value="1"/>
</dbReference>
<evidence type="ECO:0000313" key="7">
    <source>
        <dbReference type="Proteomes" id="UP000236248"/>
    </source>
</evidence>
<keyword evidence="7" id="KW-1185">Reference proteome</keyword>
<comment type="similarity">
    <text evidence="1 4">Belongs to the eukaryotic ribosomal protein eL18 family.</text>
</comment>
<dbReference type="InterPro" id="IPR000039">
    <property type="entry name" value="Ribosomal_eL18"/>
</dbReference>
<dbReference type="Pfam" id="PF17135">
    <property type="entry name" value="Ribosomal_L18"/>
    <property type="match status" value="1"/>
</dbReference>
<keyword evidence="3 4" id="KW-0687">Ribonucleoprotein</keyword>
<dbReference type="InterPro" id="IPR021131">
    <property type="entry name" value="Ribosomal_uL15/eL18"/>
</dbReference>
<reference evidence="7" key="1">
    <citation type="submission" date="2018-01" db="EMBL/GenBank/DDBJ databases">
        <authorList>
            <person name="Kerou L M."/>
        </authorList>
    </citation>
    <scope>NUCLEOTIDE SEQUENCE [LARGE SCALE GENOMIC DNA]</scope>
    <source>
        <strain evidence="7">SCU2</strain>
    </source>
</reference>
<dbReference type="GeneID" id="41594462"/>
<dbReference type="Proteomes" id="UP000236248">
    <property type="component" value="Chromosome NCAV"/>
</dbReference>
<dbReference type="PANTHER" id="PTHR10934">
    <property type="entry name" value="60S RIBOSOMAL PROTEIN L18"/>
    <property type="match status" value="1"/>
</dbReference>
<proteinExistence type="inferred from homology"/>
<dbReference type="GO" id="GO:0003735">
    <property type="term" value="F:structural constituent of ribosome"/>
    <property type="evidence" value="ECO:0007669"/>
    <property type="project" value="InterPro"/>
</dbReference>
<keyword evidence="2 4" id="KW-0689">Ribosomal protein</keyword>
<name>A0A2K5APH6_9ARCH</name>
<dbReference type="AlphaFoldDB" id="A0A2K5APH6"/>
<evidence type="ECO:0000256" key="3">
    <source>
        <dbReference type="ARBA" id="ARBA00023274"/>
    </source>
</evidence>
<dbReference type="NCBIfam" id="NF003079">
    <property type="entry name" value="PRK04005.1"/>
    <property type="match status" value="1"/>
</dbReference>
<dbReference type="SUPFAM" id="SSF52080">
    <property type="entry name" value="Ribosomal proteins L15p and L18e"/>
    <property type="match status" value="1"/>
</dbReference>
<evidence type="ECO:0000313" key="6">
    <source>
        <dbReference type="EMBL" id="SPC33558.1"/>
    </source>
</evidence>
<dbReference type="GO" id="GO:0022625">
    <property type="term" value="C:cytosolic large ribosomal subunit"/>
    <property type="evidence" value="ECO:0007669"/>
    <property type="project" value="TreeGrafter"/>
</dbReference>
<accession>A0A2K5APH6</accession>
<dbReference type="InterPro" id="IPR021132">
    <property type="entry name" value="Ribosomal_eL18/eL18-A/B/_CS"/>
</dbReference>
<dbReference type="GO" id="GO:0003723">
    <property type="term" value="F:RNA binding"/>
    <property type="evidence" value="ECO:0007669"/>
    <property type="project" value="TreeGrafter"/>
</dbReference>
<evidence type="ECO:0000256" key="4">
    <source>
        <dbReference type="HAMAP-Rule" id="MF_00329"/>
    </source>
</evidence>
<feature type="domain" description="Large ribosomal subunit protein uL15/eL18" evidence="5">
    <location>
        <begin position="8"/>
        <end position="124"/>
    </location>
</feature>
<protein>
    <recommendedName>
        <fullName evidence="4">Large ribosomal subunit protein eL18</fullName>
    </recommendedName>
</protein>
<dbReference type="HAMAP" id="MF_00329">
    <property type="entry name" value="Ribosomal_eL18"/>
    <property type="match status" value="1"/>
</dbReference>
<dbReference type="KEGG" id="ncv:NCAV_0364"/>
<organism evidence="6 7">
    <name type="scientific">Candidatus Nitrosocaldus cavascurensis</name>
    <dbReference type="NCBI Taxonomy" id="2058097"/>
    <lineage>
        <taxon>Archaea</taxon>
        <taxon>Nitrososphaerota</taxon>
        <taxon>Nitrososphaeria</taxon>
        <taxon>Candidatus Nitrosocaldales</taxon>
        <taxon>Candidatus Nitrosocaldaceae</taxon>
        <taxon>Candidatus Nitrosocaldus</taxon>
    </lineage>
</organism>